<sequence>MIPVNFARLCVLTAALVGLIACGGGTSEDTDMDFGVTEDMPTNDMTQQDMNEADMAEPDQDAPDQSDMNEADMPEDMDPPGPIDWPDSVIRIPLDANGRGQATANYADFPALENIDFLMSPGIACYQNATRNEYFTGNHLMFVIDAPVDEWSEVRITATPVGNAEAAIYAITQDDDGYFVPPEITESRFCHFPVTFGGPGAAGELTFRTYPSGSQNVFIGVSNRGRFAGDTNSDVTVEVEVVSLSGQDRCYDEVPSPARWPNHVQRIELDSEGSATLNGSLTQGALPCSLDFVEDTTCAPATRTDRFEGNHVFYALDQPIPPNSILTVTAVPDPGVDISLYGASQGSGTGFEIPTGFPVANCEASYDNRPGTSRNPGDAESLSFVALQNGYNVFVGVAGDAVQGSSGGYTLSFNLITWSTNDCTDADYSAVTDLSAWPSDVTILDSNQSSQTVQATLGNGRVPCTLDWADDSHNACFPATRFSFFRGATDFYALDPPPPAGSRIRVRAIPDPGVEVSLFGFRNGPEDYVLPPLVNGLVQCEASYTFGIGEVPNPGETEFIQFVGGSNQYGYTFGVAAYNDGSGGPDIMTGDYRLEVEIDTPPPPHCPQSLPGAAYPTWPAFVDVITLDANGDGSTTGNLADGSCVNLDWAERSDVACFPATQFERFEGNHTFFTLDEPIPPRSELVVTVTPQNNADVNVYAFIMGDYEHILPPNVTNTACRTSYSLQGPNPGEVETIRIQNPTENAMYNVMIGVAGDAQTGQSGAFTVDANLEVAQTFCPQSLPGPTNLSDWPAGVTELSLNGQGIHQSTGNLNTGACTNLDFAADSAVACFPETRFDRFDGNQNFYAVAQPMPPNSTLTISVNPDDGVDLSLYGFQLGATEYVVPPNVPSAICEASYALGVPNPGAGESITFYNPSDTASYNVFFAVAGANGATDGGYQIQMIGQQGQIHCEDSLPGTFYQNWPGSVNLLTLDSNLEATTTGNLSSGQCTNLAFAAASSVACFPAVDFDAYEGNHVYYALRDPLPPGKQARVTLTPSAGANISLYGYTIGNYEFYVPPAVPSALCEADFGATSGVRQIQFNTGNGDPYNFFFAAAGPNGVNSGAYQIEVEVFDP</sequence>
<evidence type="ECO:0000256" key="1">
    <source>
        <dbReference type="SAM" id="MobiDB-lite"/>
    </source>
</evidence>
<dbReference type="EMBL" id="CP042467">
    <property type="protein sequence ID" value="QED27716.1"/>
    <property type="molecule type" value="Genomic_DNA"/>
</dbReference>
<feature type="region of interest" description="Disordered" evidence="1">
    <location>
        <begin position="54"/>
        <end position="88"/>
    </location>
</feature>
<dbReference type="RefSeq" id="WP_146959500.1">
    <property type="nucleotide sequence ID" value="NZ_CP042467.1"/>
</dbReference>
<reference evidence="3 4" key="1">
    <citation type="submission" date="2019-08" db="EMBL/GenBank/DDBJ databases">
        <authorList>
            <person name="Liang Q."/>
        </authorList>
    </citation>
    <scope>NUCLEOTIDE SEQUENCE [LARGE SCALE GENOMIC DNA]</scope>
    <source>
        <strain evidence="3 4">V1718</strain>
    </source>
</reference>
<accession>A0A5B8XVF1</accession>
<organism evidence="3 4">
    <name type="scientific">Microvenator marinus</name>
    <dbReference type="NCBI Taxonomy" id="2600177"/>
    <lineage>
        <taxon>Bacteria</taxon>
        <taxon>Deltaproteobacteria</taxon>
        <taxon>Bradymonadales</taxon>
        <taxon>Microvenatoraceae</taxon>
        <taxon>Microvenator</taxon>
    </lineage>
</organism>
<dbReference type="Proteomes" id="UP000321595">
    <property type="component" value="Chromosome"/>
</dbReference>
<name>A0A5B8XVF1_9DELT</name>
<evidence type="ECO:0000313" key="3">
    <source>
        <dbReference type="EMBL" id="QED27716.1"/>
    </source>
</evidence>
<evidence type="ECO:0000313" key="4">
    <source>
        <dbReference type="Proteomes" id="UP000321595"/>
    </source>
</evidence>
<dbReference type="AlphaFoldDB" id="A0A5B8XVF1"/>
<evidence type="ECO:0000256" key="2">
    <source>
        <dbReference type="SAM" id="SignalP"/>
    </source>
</evidence>
<keyword evidence="2" id="KW-0732">Signal</keyword>
<gene>
    <name evidence="3" type="ORF">FRD01_10820</name>
</gene>
<proteinExistence type="predicted"/>
<keyword evidence="4" id="KW-1185">Reference proteome</keyword>
<feature type="chain" id="PRO_5023107479" evidence="2">
    <location>
        <begin position="24"/>
        <end position="1115"/>
    </location>
</feature>
<dbReference type="KEGG" id="bbae:FRD01_10820"/>
<protein>
    <submittedName>
        <fullName evidence="3">Uncharacterized protein</fullName>
    </submittedName>
</protein>
<dbReference type="OrthoDB" id="1430009at2"/>
<feature type="compositionally biased region" description="Acidic residues" evidence="1">
    <location>
        <begin position="54"/>
        <end position="78"/>
    </location>
</feature>
<feature type="signal peptide" evidence="2">
    <location>
        <begin position="1"/>
        <end position="23"/>
    </location>
</feature>